<evidence type="ECO:0000313" key="7">
    <source>
        <dbReference type="EMBL" id="TCO12676.1"/>
    </source>
</evidence>
<dbReference type="PANTHER" id="PTHR11739:SF4">
    <property type="entry name" value="CITRATE SYNTHASE, PEROXISOMAL"/>
    <property type="match status" value="1"/>
</dbReference>
<dbReference type="InterPro" id="IPR041657">
    <property type="entry name" value="HTH_17"/>
</dbReference>
<evidence type="ECO:0000256" key="3">
    <source>
        <dbReference type="ARBA" id="ARBA00012972"/>
    </source>
</evidence>
<feature type="domain" description="Helix-turn-helix" evidence="6">
    <location>
        <begin position="9"/>
        <end position="58"/>
    </location>
</feature>
<comment type="pathway">
    <text evidence="1">Carbohydrate metabolism; tricarboxylic acid cycle.</text>
</comment>
<dbReference type="InterPro" id="IPR002020">
    <property type="entry name" value="Citrate_synthase"/>
</dbReference>
<evidence type="ECO:0000256" key="1">
    <source>
        <dbReference type="ARBA" id="ARBA00005163"/>
    </source>
</evidence>
<comment type="caution">
    <text evidence="7">The sequence shown here is derived from an EMBL/GenBank/DDBJ whole genome shotgun (WGS) entry which is preliminary data.</text>
</comment>
<dbReference type="Gene3D" id="1.10.1660.10">
    <property type="match status" value="1"/>
</dbReference>
<proteinExistence type="inferred from homology"/>
<dbReference type="EMBL" id="SLWM01000025">
    <property type="protein sequence ID" value="TCO12676.1"/>
    <property type="molecule type" value="Genomic_DNA"/>
</dbReference>
<dbReference type="InterPro" id="IPR016142">
    <property type="entry name" value="Citrate_synth-like_lrg_a-sub"/>
</dbReference>
<dbReference type="SUPFAM" id="SSF46955">
    <property type="entry name" value="Putative DNA-binding domain"/>
    <property type="match status" value="1"/>
</dbReference>
<evidence type="ECO:0000256" key="4">
    <source>
        <dbReference type="ARBA" id="ARBA00022679"/>
    </source>
</evidence>
<name>A0ABY2BA99_9ACTN</name>
<dbReference type="PANTHER" id="PTHR11739">
    <property type="entry name" value="CITRATE SYNTHASE"/>
    <property type="match status" value="1"/>
</dbReference>
<comment type="similarity">
    <text evidence="2 5">Belongs to the citrate synthase family.</text>
</comment>
<dbReference type="NCBIfam" id="TIGR01764">
    <property type="entry name" value="excise"/>
    <property type="match status" value="1"/>
</dbReference>
<dbReference type="Proteomes" id="UP000295818">
    <property type="component" value="Unassembled WGS sequence"/>
</dbReference>
<dbReference type="Gene3D" id="1.10.230.10">
    <property type="entry name" value="Cytochrome P450-Terp, domain 2"/>
    <property type="match status" value="1"/>
</dbReference>
<dbReference type="InterPro" id="IPR016143">
    <property type="entry name" value="Citrate_synth-like_sm_a-sub"/>
</dbReference>
<evidence type="ECO:0000313" key="8">
    <source>
        <dbReference type="Proteomes" id="UP000295818"/>
    </source>
</evidence>
<gene>
    <name evidence="7" type="ORF">EV644_12588</name>
</gene>
<dbReference type="InterPro" id="IPR019810">
    <property type="entry name" value="Citrate_synthase_AS"/>
</dbReference>
<keyword evidence="8" id="KW-1185">Reference proteome</keyword>
<keyword evidence="4 5" id="KW-0808">Transferase</keyword>
<dbReference type="Pfam" id="PF00285">
    <property type="entry name" value="Citrate_synt"/>
    <property type="match status" value="1"/>
</dbReference>
<dbReference type="InterPro" id="IPR009061">
    <property type="entry name" value="DNA-bd_dom_put_sf"/>
</dbReference>
<dbReference type="RefSeq" id="WP_132195231.1">
    <property type="nucleotide sequence ID" value="NZ_SLWM01000025.1"/>
</dbReference>
<protein>
    <recommendedName>
        <fullName evidence="3">citrate synthase (unknown stereospecificity)</fullName>
        <ecNumber evidence="3">2.3.3.16</ecNumber>
    </recommendedName>
</protein>
<dbReference type="InterPro" id="IPR036969">
    <property type="entry name" value="Citrate_synthase_sf"/>
</dbReference>
<dbReference type="PROSITE" id="PS00480">
    <property type="entry name" value="CITRATE_SYNTHASE"/>
    <property type="match status" value="1"/>
</dbReference>
<evidence type="ECO:0000256" key="5">
    <source>
        <dbReference type="RuleBase" id="RU003406"/>
    </source>
</evidence>
<dbReference type="InterPro" id="IPR010093">
    <property type="entry name" value="SinI_DNA-bd"/>
</dbReference>
<evidence type="ECO:0000256" key="2">
    <source>
        <dbReference type="ARBA" id="ARBA00010566"/>
    </source>
</evidence>
<dbReference type="Pfam" id="PF12728">
    <property type="entry name" value="HTH_17"/>
    <property type="match status" value="1"/>
</dbReference>
<dbReference type="Gene3D" id="1.10.580.10">
    <property type="entry name" value="Citrate Synthase, domain 1"/>
    <property type="match status" value="1"/>
</dbReference>
<reference evidence="7 8" key="1">
    <citation type="journal article" date="2015" name="Stand. Genomic Sci.">
        <title>Genomic Encyclopedia of Bacterial and Archaeal Type Strains, Phase III: the genomes of soil and plant-associated and newly described type strains.</title>
        <authorList>
            <person name="Whitman W.B."/>
            <person name="Woyke T."/>
            <person name="Klenk H.P."/>
            <person name="Zhou Y."/>
            <person name="Lilburn T.G."/>
            <person name="Beck B.J."/>
            <person name="De Vos P."/>
            <person name="Vandamme P."/>
            <person name="Eisen J.A."/>
            <person name="Garrity G."/>
            <person name="Hugenholtz P."/>
            <person name="Kyrpides N.C."/>
        </authorList>
    </citation>
    <scope>NUCLEOTIDE SEQUENCE [LARGE SCALE GENOMIC DNA]</scope>
    <source>
        <strain evidence="7 8">VKM Ac-2538</strain>
    </source>
</reference>
<organism evidence="7 8">
    <name type="scientific">Kribbella orskensis</name>
    <dbReference type="NCBI Taxonomy" id="2512216"/>
    <lineage>
        <taxon>Bacteria</taxon>
        <taxon>Bacillati</taxon>
        <taxon>Actinomycetota</taxon>
        <taxon>Actinomycetes</taxon>
        <taxon>Propionibacteriales</taxon>
        <taxon>Kribbellaceae</taxon>
        <taxon>Kribbella</taxon>
    </lineage>
</organism>
<accession>A0ABY2BA99</accession>
<sequence>MAQQRDENYLTTAEVARRLKVKPETIYAYVSRGQLTSVRARGRRGSLFAAADVERLASRTVDHPGVVERIESELSLLADDELYYRGHSVRDLATTQSVESVAQLLWTGLLEESEPFPVPPELVALARTAMDVAPPAARMTDQLRIAVAVLGAGDPMRFDLAPESVVLAARRLLGVLIEALPGEAGEGSFGARLWPKLSTRPPEPRVLEAAAILLADHGLAVSTVAARVAASARANLYSVVSAGLGALDGHYHGAATTLAYQFLDRALSDPVEALSDQLRSGEPVPGFGHRIYQQRDPRAEALFELIADEPVMETVRVITGQLAGFPNSDLAVAAMMHAYGFRPDAGEALFALARIIGWTAHALEEYAEPGLRFRALGVYTGPAVT</sequence>
<dbReference type="EC" id="2.3.3.16" evidence="3"/>
<dbReference type="SUPFAM" id="SSF48256">
    <property type="entry name" value="Citrate synthase"/>
    <property type="match status" value="1"/>
</dbReference>
<evidence type="ECO:0000259" key="6">
    <source>
        <dbReference type="Pfam" id="PF12728"/>
    </source>
</evidence>